<dbReference type="Pfam" id="PF00172">
    <property type="entry name" value="Zn_clus"/>
    <property type="match status" value="1"/>
</dbReference>
<dbReference type="PANTHER" id="PTHR47782:SF1">
    <property type="entry name" value="PYRIMIDINE PATHWAY REGULATORY PROTEIN 1"/>
    <property type="match status" value="1"/>
</dbReference>
<dbReference type="AlphaFoldDB" id="A0AAN6IY49"/>
<evidence type="ECO:0000256" key="2">
    <source>
        <dbReference type="ARBA" id="ARBA00022723"/>
    </source>
</evidence>
<dbReference type="InterPro" id="IPR052202">
    <property type="entry name" value="Yeast_MetPath_Reg"/>
</dbReference>
<dbReference type="SMART" id="SM00906">
    <property type="entry name" value="Fungal_trans"/>
    <property type="match status" value="1"/>
</dbReference>
<feature type="domain" description="Zn(2)-C6 fungal-type" evidence="9">
    <location>
        <begin position="14"/>
        <end position="43"/>
    </location>
</feature>
<keyword evidence="7" id="KW-0539">Nucleus</keyword>
<sequence>MPRKVAGCQRASLACARCRAKKIKCDKGNPCSQCVAAYAKCTSSSVDGIHDVPRSITQFLMEDIRRIETKLQDSTRGPERRRTSGHGAQGPFFFRDGDSTSHDTYGDSSNAKVLESDVFQTRTHDMQFISSRSADAARFQARQCPSLRKMISSMTPDRSAASQIPRNTMGLTSSRVFASSANATRNDSNEGPTAKASGTTQGFISVRNLAAIPPRIVRTLIQVFVEKVHSLLPMVHEPTLWRQVDRVLGMVHDQGVPSVAPDYDFLIVHIVLAISASLGSASSGHGQQRMAFSESLFQDGARHLDDPAVFPSEMSELQTILLILHYGTINPRCASVWMLSGSAMRMCLKLGLHREPDDGTPTLDDLSMDMRRRLFWLSYCFDRHVCAALQYPISLSDAAISTGHFSVLDDKCISTSAGPLTGSSPMLSHSKEPALHWLEYRQIHSDMVEVHFRGKSFGGSWDQWLAGMEVKLRTWYDRHRDTYGWTETAYHNALTYLHRPSPLTPKPTARSLLIAFENACAVASSYGRDIQGGYFRRPWLAAHHTFASSVIVLFCLRHGSQAILTKFSPREISEMASLFARNLQSVSSEYWPEVSRCLEVYNRLLAPLIQAIMSGTDPGAAFSREQDEELAHLLYPGTTRFEALAADTGVGGTGIQDLETALSNADAFDWDLSRFDDFAWDETTFDFLDGFIHTPDWTEPFLAG</sequence>
<dbReference type="GO" id="GO:0000981">
    <property type="term" value="F:DNA-binding transcription factor activity, RNA polymerase II-specific"/>
    <property type="evidence" value="ECO:0007669"/>
    <property type="project" value="InterPro"/>
</dbReference>
<evidence type="ECO:0000256" key="8">
    <source>
        <dbReference type="SAM" id="MobiDB-lite"/>
    </source>
</evidence>
<dbReference type="GO" id="GO:0005634">
    <property type="term" value="C:nucleus"/>
    <property type="evidence" value="ECO:0007669"/>
    <property type="project" value="UniProtKB-SubCell"/>
</dbReference>
<dbReference type="SMART" id="SM00066">
    <property type="entry name" value="GAL4"/>
    <property type="match status" value="1"/>
</dbReference>
<dbReference type="GO" id="GO:0008270">
    <property type="term" value="F:zinc ion binding"/>
    <property type="evidence" value="ECO:0007669"/>
    <property type="project" value="InterPro"/>
</dbReference>
<comment type="subcellular location">
    <subcellularLocation>
        <location evidence="1">Nucleus</location>
    </subcellularLocation>
</comment>
<dbReference type="PROSITE" id="PS50048">
    <property type="entry name" value="ZN2_CY6_FUNGAL_2"/>
    <property type="match status" value="1"/>
</dbReference>
<keyword evidence="2" id="KW-0479">Metal-binding</keyword>
<evidence type="ECO:0000256" key="1">
    <source>
        <dbReference type="ARBA" id="ARBA00004123"/>
    </source>
</evidence>
<proteinExistence type="predicted"/>
<evidence type="ECO:0000259" key="9">
    <source>
        <dbReference type="PROSITE" id="PS50048"/>
    </source>
</evidence>
<dbReference type="SUPFAM" id="SSF57701">
    <property type="entry name" value="Zn2/Cys6 DNA-binding domain"/>
    <property type="match status" value="1"/>
</dbReference>
<feature type="region of interest" description="Disordered" evidence="8">
    <location>
        <begin position="70"/>
        <end position="109"/>
    </location>
</feature>
<dbReference type="PANTHER" id="PTHR47782">
    <property type="entry name" value="ZN(II)2CYS6 TRANSCRIPTION FACTOR (EUROFUNG)-RELATED"/>
    <property type="match status" value="1"/>
</dbReference>
<dbReference type="GO" id="GO:0045944">
    <property type="term" value="P:positive regulation of transcription by RNA polymerase II"/>
    <property type="evidence" value="ECO:0007669"/>
    <property type="project" value="TreeGrafter"/>
</dbReference>
<dbReference type="GO" id="GO:0006351">
    <property type="term" value="P:DNA-templated transcription"/>
    <property type="evidence" value="ECO:0007669"/>
    <property type="project" value="InterPro"/>
</dbReference>
<reference evidence="10" key="1">
    <citation type="submission" date="2023-01" db="EMBL/GenBank/DDBJ databases">
        <title>Exophiala dermititidis isolated from Cystic Fibrosis Patient.</title>
        <authorList>
            <person name="Kurbessoian T."/>
            <person name="Crocker A."/>
            <person name="Murante D."/>
            <person name="Hogan D.A."/>
            <person name="Stajich J.E."/>
        </authorList>
    </citation>
    <scope>NUCLEOTIDE SEQUENCE</scope>
    <source>
        <strain evidence="10">Ex8</strain>
    </source>
</reference>
<evidence type="ECO:0000256" key="7">
    <source>
        <dbReference type="ARBA" id="ARBA00023242"/>
    </source>
</evidence>
<evidence type="ECO:0000256" key="3">
    <source>
        <dbReference type="ARBA" id="ARBA00022833"/>
    </source>
</evidence>
<keyword evidence="4" id="KW-0805">Transcription regulation</keyword>
<keyword evidence="6" id="KW-0804">Transcription</keyword>
<dbReference type="InterPro" id="IPR036864">
    <property type="entry name" value="Zn2-C6_fun-type_DNA-bd_sf"/>
</dbReference>
<accession>A0AAN6IY49</accession>
<name>A0AAN6IY49_EXODE</name>
<evidence type="ECO:0000313" key="10">
    <source>
        <dbReference type="EMBL" id="KAJ8995700.1"/>
    </source>
</evidence>
<dbReference type="Proteomes" id="UP001161757">
    <property type="component" value="Unassembled WGS sequence"/>
</dbReference>
<gene>
    <name evidence="10" type="ORF">HRR80_000460</name>
</gene>
<evidence type="ECO:0000256" key="6">
    <source>
        <dbReference type="ARBA" id="ARBA00023163"/>
    </source>
</evidence>
<keyword evidence="3" id="KW-0862">Zinc</keyword>
<evidence type="ECO:0000313" key="11">
    <source>
        <dbReference type="Proteomes" id="UP001161757"/>
    </source>
</evidence>
<feature type="compositionally biased region" description="Basic and acidic residues" evidence="8">
    <location>
        <begin position="70"/>
        <end position="82"/>
    </location>
</feature>
<dbReference type="Gene3D" id="4.10.240.10">
    <property type="entry name" value="Zn(2)-C6 fungal-type DNA-binding domain"/>
    <property type="match status" value="1"/>
</dbReference>
<feature type="compositionally biased region" description="Basic and acidic residues" evidence="8">
    <location>
        <begin position="95"/>
        <end position="105"/>
    </location>
</feature>
<dbReference type="PROSITE" id="PS00463">
    <property type="entry name" value="ZN2_CY6_FUNGAL_1"/>
    <property type="match status" value="1"/>
</dbReference>
<evidence type="ECO:0000256" key="5">
    <source>
        <dbReference type="ARBA" id="ARBA00023125"/>
    </source>
</evidence>
<keyword evidence="5" id="KW-0238">DNA-binding</keyword>
<dbReference type="InterPro" id="IPR007219">
    <property type="entry name" value="XnlR_reg_dom"/>
</dbReference>
<dbReference type="EMBL" id="JAJGCB010000001">
    <property type="protein sequence ID" value="KAJ8995700.1"/>
    <property type="molecule type" value="Genomic_DNA"/>
</dbReference>
<dbReference type="CDD" id="cd00067">
    <property type="entry name" value="GAL4"/>
    <property type="match status" value="1"/>
</dbReference>
<dbReference type="CDD" id="cd12148">
    <property type="entry name" value="fungal_TF_MHR"/>
    <property type="match status" value="1"/>
</dbReference>
<organism evidence="10 11">
    <name type="scientific">Exophiala dermatitidis</name>
    <name type="common">Black yeast-like fungus</name>
    <name type="synonym">Wangiella dermatitidis</name>
    <dbReference type="NCBI Taxonomy" id="5970"/>
    <lineage>
        <taxon>Eukaryota</taxon>
        <taxon>Fungi</taxon>
        <taxon>Dikarya</taxon>
        <taxon>Ascomycota</taxon>
        <taxon>Pezizomycotina</taxon>
        <taxon>Eurotiomycetes</taxon>
        <taxon>Chaetothyriomycetidae</taxon>
        <taxon>Chaetothyriales</taxon>
        <taxon>Herpotrichiellaceae</taxon>
        <taxon>Exophiala</taxon>
    </lineage>
</organism>
<dbReference type="InterPro" id="IPR001138">
    <property type="entry name" value="Zn2Cys6_DnaBD"/>
</dbReference>
<dbReference type="GO" id="GO:0043565">
    <property type="term" value="F:sequence-specific DNA binding"/>
    <property type="evidence" value="ECO:0007669"/>
    <property type="project" value="TreeGrafter"/>
</dbReference>
<protein>
    <recommendedName>
        <fullName evidence="9">Zn(2)-C6 fungal-type domain-containing protein</fullName>
    </recommendedName>
</protein>
<comment type="caution">
    <text evidence="10">The sequence shown here is derived from an EMBL/GenBank/DDBJ whole genome shotgun (WGS) entry which is preliminary data.</text>
</comment>
<evidence type="ECO:0000256" key="4">
    <source>
        <dbReference type="ARBA" id="ARBA00023015"/>
    </source>
</evidence>
<dbReference type="Pfam" id="PF04082">
    <property type="entry name" value="Fungal_trans"/>
    <property type="match status" value="1"/>
</dbReference>